<sequence length="670" mass="76959">MPGGFVGGSMKDFKKWVNKVRLGGGDLLSLDSGYSSKASSPSNGEKSSKSESRKSNGSFRFSLKSGDQRDENDDDLSESFNGIVEAPRFRGASSAVEPVSNNARRQPVLRESRSDYEEPSEKISQISEERDELKRKLESLAAEHDKIRSKDLSSSREIEELEETKEVLDKTVHSLRLELDSVKEERDSLKKLNESQASEIVKLQSNQTQFKKVVKEYEKMLEELMLEKNSSNLSTDKQVELLTAEYERVKTELQQRTEDLRETEIAFNSIHSKAERLKETVVVLMENEKKLKQALEEARTATLESDRVASQMVETAQDKIERAWSEVEEMKASKEREVSALRCQLRLMESELSSAQISYSQKEKEVKELSVIIEELLQSMGVKQKYLQRASGWRTFSSSLLRPSSEMKPSVQDIELEKRKQLIEMERYMLEEMGEQAPSVIPDSKWSELLSLNGPGSRRRFFMYLFKTEKARENELKKKAEHKIAQQLHREAVLAQRAANEHINYGLGQNSYLLKVYDRTIDMWGNYRLANAMKFGQTLLVDVGFDDQMSMRESRNCAEQLMNLFAANRMSPDPFHLRECSSGLSEKAIGLASLGNPLHFFGEDYHHDFFQEKLVYLTPHCRDDLIHWDHDAVYIVGAIVDKTKQEPLSLAKAKKLGLKFRRLPLDRYLE</sequence>
<dbReference type="PANTHER" id="PTHR13563:SF5">
    <property type="entry name" value="TRNA METHYLTRANSFERASE 10 HOMOLOG C"/>
    <property type="match status" value="1"/>
</dbReference>
<dbReference type="GO" id="GO:0097745">
    <property type="term" value="P:mitochondrial tRNA 5'-end processing"/>
    <property type="evidence" value="ECO:0007669"/>
    <property type="project" value="TreeGrafter"/>
</dbReference>
<evidence type="ECO:0000313" key="13">
    <source>
        <dbReference type="Proteomes" id="UP000678499"/>
    </source>
</evidence>
<evidence type="ECO:0000256" key="3">
    <source>
        <dbReference type="ARBA" id="ARBA00022490"/>
    </source>
</evidence>
<dbReference type="EMBL" id="CAJPEX010002455">
    <property type="protein sequence ID" value="CAG0921029.1"/>
    <property type="molecule type" value="Genomic_DNA"/>
</dbReference>
<feature type="coiled-coil region" evidence="9">
    <location>
        <begin position="331"/>
        <end position="379"/>
    </location>
</feature>
<accession>A0A7R9GH80</accession>
<organism evidence="12">
    <name type="scientific">Notodromas monacha</name>
    <dbReference type="NCBI Taxonomy" id="399045"/>
    <lineage>
        <taxon>Eukaryota</taxon>
        <taxon>Metazoa</taxon>
        <taxon>Ecdysozoa</taxon>
        <taxon>Arthropoda</taxon>
        <taxon>Crustacea</taxon>
        <taxon>Oligostraca</taxon>
        <taxon>Ostracoda</taxon>
        <taxon>Podocopa</taxon>
        <taxon>Podocopida</taxon>
        <taxon>Cypridocopina</taxon>
        <taxon>Cypridoidea</taxon>
        <taxon>Cyprididae</taxon>
        <taxon>Notodromas</taxon>
    </lineage>
</organism>
<comment type="subcellular location">
    <subcellularLocation>
        <location evidence="1">Cytoplasm</location>
        <location evidence="1">Cytoskeleton</location>
    </subcellularLocation>
</comment>
<keyword evidence="3" id="KW-0963">Cytoplasm</keyword>
<dbReference type="GO" id="GO:0005856">
    <property type="term" value="C:cytoskeleton"/>
    <property type="evidence" value="ECO:0007669"/>
    <property type="project" value="UniProtKB-SubCell"/>
</dbReference>
<evidence type="ECO:0000256" key="4">
    <source>
        <dbReference type="ARBA" id="ARBA00022603"/>
    </source>
</evidence>
<evidence type="ECO:0000313" key="12">
    <source>
        <dbReference type="EMBL" id="CAD7280877.1"/>
    </source>
</evidence>
<dbReference type="GO" id="GO:0008168">
    <property type="term" value="F:methyltransferase activity"/>
    <property type="evidence" value="ECO:0007669"/>
    <property type="project" value="UniProtKB-KW"/>
</dbReference>
<dbReference type="InterPro" id="IPR007707">
    <property type="entry name" value="TACC_C"/>
</dbReference>
<dbReference type="PANTHER" id="PTHR13563">
    <property type="entry name" value="TRNA (GUANINE-9-) METHYLTRANSFERASE"/>
    <property type="match status" value="1"/>
</dbReference>
<dbReference type="GO" id="GO:0070131">
    <property type="term" value="P:positive regulation of mitochondrial translation"/>
    <property type="evidence" value="ECO:0007669"/>
    <property type="project" value="TreeGrafter"/>
</dbReference>
<dbReference type="InterPro" id="IPR028564">
    <property type="entry name" value="MT_TRM10-typ"/>
</dbReference>
<evidence type="ECO:0000256" key="1">
    <source>
        <dbReference type="ARBA" id="ARBA00004245"/>
    </source>
</evidence>
<evidence type="ECO:0000259" key="11">
    <source>
        <dbReference type="PROSITE" id="PS51675"/>
    </source>
</evidence>
<evidence type="ECO:0000256" key="9">
    <source>
        <dbReference type="SAM" id="Coils"/>
    </source>
</evidence>
<dbReference type="GO" id="GO:0032259">
    <property type="term" value="P:methylation"/>
    <property type="evidence" value="ECO:0007669"/>
    <property type="project" value="UniProtKB-KW"/>
</dbReference>
<keyword evidence="4" id="KW-0489">Methyltransferase</keyword>
<comment type="similarity">
    <text evidence="2">Belongs to the TACC family.</text>
</comment>
<keyword evidence="8" id="KW-0206">Cytoskeleton</keyword>
<protein>
    <recommendedName>
        <fullName evidence="11">SAM-dependent MTase TRM10-type domain-containing protein</fullName>
    </recommendedName>
</protein>
<feature type="domain" description="SAM-dependent MTase TRM10-type" evidence="11">
    <location>
        <begin position="525"/>
        <end position="670"/>
    </location>
</feature>
<evidence type="ECO:0000256" key="2">
    <source>
        <dbReference type="ARBA" id="ARBA00009423"/>
    </source>
</evidence>
<feature type="compositionally biased region" description="Basic and acidic residues" evidence="10">
    <location>
        <begin position="108"/>
        <end position="129"/>
    </location>
</feature>
<dbReference type="Gene3D" id="1.20.5.1700">
    <property type="match status" value="1"/>
</dbReference>
<dbReference type="Gene3D" id="3.40.1280.30">
    <property type="match status" value="1"/>
</dbReference>
<feature type="compositionally biased region" description="Low complexity" evidence="10">
    <location>
        <begin position="28"/>
        <end position="45"/>
    </location>
</feature>
<name>A0A7R9GH80_9CRUS</name>
<dbReference type="EMBL" id="OA884492">
    <property type="protein sequence ID" value="CAD7280877.1"/>
    <property type="molecule type" value="Genomic_DNA"/>
</dbReference>
<dbReference type="InterPro" id="IPR038459">
    <property type="entry name" value="MT_TRM10-typ_sf"/>
</dbReference>
<dbReference type="Proteomes" id="UP000678499">
    <property type="component" value="Unassembled WGS sequence"/>
</dbReference>
<dbReference type="GO" id="GO:0005739">
    <property type="term" value="C:mitochondrion"/>
    <property type="evidence" value="ECO:0007669"/>
    <property type="project" value="TreeGrafter"/>
</dbReference>
<dbReference type="AlphaFoldDB" id="A0A7R9GH80"/>
<evidence type="ECO:0000256" key="5">
    <source>
        <dbReference type="ARBA" id="ARBA00022679"/>
    </source>
</evidence>
<proteinExistence type="inferred from homology"/>
<feature type="region of interest" description="Disordered" evidence="10">
    <location>
        <begin position="28"/>
        <end position="129"/>
    </location>
</feature>
<dbReference type="OrthoDB" id="9976048at2759"/>
<keyword evidence="6" id="KW-0949">S-adenosyl-L-methionine</keyword>
<dbReference type="InterPro" id="IPR007356">
    <property type="entry name" value="tRNA_m1G_MeTrfase_euk"/>
</dbReference>
<evidence type="ECO:0000256" key="10">
    <source>
        <dbReference type="SAM" id="MobiDB-lite"/>
    </source>
</evidence>
<keyword evidence="13" id="KW-1185">Reference proteome</keyword>
<keyword evidence="5" id="KW-0808">Transferase</keyword>
<reference evidence="12" key="1">
    <citation type="submission" date="2020-11" db="EMBL/GenBank/DDBJ databases">
        <authorList>
            <person name="Tran Van P."/>
        </authorList>
    </citation>
    <scope>NUCLEOTIDE SEQUENCE</scope>
</reference>
<evidence type="ECO:0000256" key="8">
    <source>
        <dbReference type="ARBA" id="ARBA00023212"/>
    </source>
</evidence>
<evidence type="ECO:0000256" key="7">
    <source>
        <dbReference type="ARBA" id="ARBA00023054"/>
    </source>
</evidence>
<evidence type="ECO:0000256" key="6">
    <source>
        <dbReference type="ARBA" id="ARBA00022691"/>
    </source>
</evidence>
<keyword evidence="7 9" id="KW-0175">Coiled coil</keyword>
<dbReference type="PROSITE" id="PS51675">
    <property type="entry name" value="SAM_MT_TRM10"/>
    <property type="match status" value="1"/>
</dbReference>
<dbReference type="Pfam" id="PF05010">
    <property type="entry name" value="TACC_C"/>
    <property type="match status" value="1"/>
</dbReference>
<gene>
    <name evidence="12" type="ORF">NMOB1V02_LOCUS8534</name>
</gene>
<dbReference type="GO" id="GO:0005654">
    <property type="term" value="C:nucleoplasm"/>
    <property type="evidence" value="ECO:0007669"/>
    <property type="project" value="TreeGrafter"/>
</dbReference>
<dbReference type="GO" id="GO:0000049">
    <property type="term" value="F:tRNA binding"/>
    <property type="evidence" value="ECO:0007669"/>
    <property type="project" value="TreeGrafter"/>
</dbReference>